<keyword evidence="5" id="KW-0479">Metal-binding</keyword>
<comment type="subcellular location">
    <subcellularLocation>
        <location evidence="2">Nucleus</location>
    </subcellularLocation>
</comment>
<evidence type="ECO:0000256" key="6">
    <source>
        <dbReference type="ARBA" id="ARBA00022801"/>
    </source>
</evidence>
<dbReference type="GO" id="GO:0046872">
    <property type="term" value="F:metal ion binding"/>
    <property type="evidence" value="ECO:0007669"/>
    <property type="project" value="UniProtKB-KW"/>
</dbReference>
<sequence length="194" mass="22077">MSDGYTSQRRGVNLIIKVQPCVTREGRSTPILAEVRKIYSVKSVARWKPDGGDKVQLAPATDVICDADLIFWNCIAKWPGSVHDAQILWESELFQQCEGNNKPLRGFILGDSAYMQRDWLVTPVANPVREEERDYNYHHSSACTTVERAIGILKRPWHCLRRLRLQPAKACRVFVVCALLHNKATMLNLYPPSD</sequence>
<accession>A0ABD0KXZ0</accession>
<evidence type="ECO:0000256" key="4">
    <source>
        <dbReference type="ARBA" id="ARBA00022722"/>
    </source>
</evidence>
<dbReference type="InterPro" id="IPR045249">
    <property type="entry name" value="HARBI1-like"/>
</dbReference>
<evidence type="ECO:0000256" key="1">
    <source>
        <dbReference type="ARBA" id="ARBA00001968"/>
    </source>
</evidence>
<feature type="domain" description="DDE Tnp4" evidence="8">
    <location>
        <begin position="63"/>
        <end position="182"/>
    </location>
</feature>
<keyword evidence="7" id="KW-0539">Nucleus</keyword>
<evidence type="ECO:0000256" key="3">
    <source>
        <dbReference type="ARBA" id="ARBA00006958"/>
    </source>
</evidence>
<evidence type="ECO:0000256" key="7">
    <source>
        <dbReference type="ARBA" id="ARBA00023242"/>
    </source>
</evidence>
<organism evidence="9 10">
    <name type="scientific">Batillaria attramentaria</name>
    <dbReference type="NCBI Taxonomy" id="370345"/>
    <lineage>
        <taxon>Eukaryota</taxon>
        <taxon>Metazoa</taxon>
        <taxon>Spiralia</taxon>
        <taxon>Lophotrochozoa</taxon>
        <taxon>Mollusca</taxon>
        <taxon>Gastropoda</taxon>
        <taxon>Caenogastropoda</taxon>
        <taxon>Sorbeoconcha</taxon>
        <taxon>Cerithioidea</taxon>
        <taxon>Batillariidae</taxon>
        <taxon>Batillaria</taxon>
    </lineage>
</organism>
<evidence type="ECO:0000256" key="2">
    <source>
        <dbReference type="ARBA" id="ARBA00004123"/>
    </source>
</evidence>
<evidence type="ECO:0000313" key="10">
    <source>
        <dbReference type="Proteomes" id="UP001519460"/>
    </source>
</evidence>
<dbReference type="AlphaFoldDB" id="A0ABD0KXZ0"/>
<evidence type="ECO:0000256" key="5">
    <source>
        <dbReference type="ARBA" id="ARBA00022723"/>
    </source>
</evidence>
<dbReference type="GO" id="GO:0016787">
    <property type="term" value="F:hydrolase activity"/>
    <property type="evidence" value="ECO:0007669"/>
    <property type="project" value="UniProtKB-KW"/>
</dbReference>
<dbReference type="Proteomes" id="UP001519460">
    <property type="component" value="Unassembled WGS sequence"/>
</dbReference>
<dbReference type="EMBL" id="JACVVK020000106">
    <property type="protein sequence ID" value="KAK7492131.1"/>
    <property type="molecule type" value="Genomic_DNA"/>
</dbReference>
<keyword evidence="10" id="KW-1185">Reference proteome</keyword>
<dbReference type="InterPro" id="IPR027806">
    <property type="entry name" value="HARBI1_dom"/>
</dbReference>
<evidence type="ECO:0000313" key="9">
    <source>
        <dbReference type="EMBL" id="KAK7492131.1"/>
    </source>
</evidence>
<dbReference type="PANTHER" id="PTHR22930">
    <property type="match status" value="1"/>
</dbReference>
<evidence type="ECO:0000259" key="8">
    <source>
        <dbReference type="Pfam" id="PF13359"/>
    </source>
</evidence>
<comment type="caution">
    <text evidence="9">The sequence shown here is derived from an EMBL/GenBank/DDBJ whole genome shotgun (WGS) entry which is preliminary data.</text>
</comment>
<proteinExistence type="inferred from homology"/>
<dbReference type="GO" id="GO:0005634">
    <property type="term" value="C:nucleus"/>
    <property type="evidence" value="ECO:0007669"/>
    <property type="project" value="UniProtKB-SubCell"/>
</dbReference>
<name>A0ABD0KXZ0_9CAEN</name>
<comment type="cofactor">
    <cofactor evidence="1">
        <name>a divalent metal cation</name>
        <dbReference type="ChEBI" id="CHEBI:60240"/>
    </cofactor>
</comment>
<dbReference type="Pfam" id="PF13359">
    <property type="entry name" value="DDE_Tnp_4"/>
    <property type="match status" value="1"/>
</dbReference>
<protein>
    <recommendedName>
        <fullName evidence="8">DDE Tnp4 domain-containing protein</fullName>
    </recommendedName>
</protein>
<dbReference type="GO" id="GO:0004518">
    <property type="term" value="F:nuclease activity"/>
    <property type="evidence" value="ECO:0007669"/>
    <property type="project" value="UniProtKB-KW"/>
</dbReference>
<comment type="similarity">
    <text evidence="3">Belongs to the HARBI1 family.</text>
</comment>
<dbReference type="PANTHER" id="PTHR22930:SF267">
    <property type="entry name" value="NUCLEASE HARBI1-RELATED"/>
    <property type="match status" value="1"/>
</dbReference>
<gene>
    <name evidence="9" type="ORF">BaRGS_00016605</name>
</gene>
<keyword evidence="6" id="KW-0378">Hydrolase</keyword>
<keyword evidence="4" id="KW-0540">Nuclease</keyword>
<reference evidence="9 10" key="1">
    <citation type="journal article" date="2023" name="Sci. Data">
        <title>Genome assembly of the Korean intertidal mud-creeper Batillaria attramentaria.</title>
        <authorList>
            <person name="Patra A.K."/>
            <person name="Ho P.T."/>
            <person name="Jun S."/>
            <person name="Lee S.J."/>
            <person name="Kim Y."/>
            <person name="Won Y.J."/>
        </authorList>
    </citation>
    <scope>NUCLEOTIDE SEQUENCE [LARGE SCALE GENOMIC DNA]</scope>
    <source>
        <strain evidence="9">Wonlab-2016</strain>
    </source>
</reference>